<evidence type="ECO:0000313" key="3">
    <source>
        <dbReference type="Proteomes" id="UP000008177"/>
    </source>
</evidence>
<organism evidence="2 3">
    <name type="scientific">Botryotinia fuckeliana (strain T4)</name>
    <name type="common">Noble rot fungus</name>
    <name type="synonym">Botrytis cinerea</name>
    <dbReference type="NCBI Taxonomy" id="999810"/>
    <lineage>
        <taxon>Eukaryota</taxon>
        <taxon>Fungi</taxon>
        <taxon>Dikarya</taxon>
        <taxon>Ascomycota</taxon>
        <taxon>Pezizomycotina</taxon>
        <taxon>Leotiomycetes</taxon>
        <taxon>Helotiales</taxon>
        <taxon>Sclerotiniaceae</taxon>
        <taxon>Botrytis</taxon>
    </lineage>
</organism>
<sequence>MTQSVKLPEFTNPREESFQYLELDSRTGGTSPSPTTSLFDTATY</sequence>
<evidence type="ECO:0000256" key="1">
    <source>
        <dbReference type="SAM" id="MobiDB-lite"/>
    </source>
</evidence>
<feature type="region of interest" description="Disordered" evidence="1">
    <location>
        <begin position="24"/>
        <end position="44"/>
    </location>
</feature>
<evidence type="ECO:0000313" key="2">
    <source>
        <dbReference type="EMBL" id="CCD54434.1"/>
    </source>
</evidence>
<accession>G2YS36</accession>
<proteinExistence type="predicted"/>
<dbReference type="HOGENOM" id="CLU_3224483_0_0_1"/>
<dbReference type="EMBL" id="FQ790351">
    <property type="protein sequence ID" value="CCD54434.1"/>
    <property type="molecule type" value="Genomic_DNA"/>
</dbReference>
<reference evidence="3" key="1">
    <citation type="journal article" date="2011" name="PLoS Genet.">
        <title>Genomic analysis of the necrotrophic fungal pathogens Sclerotinia sclerotiorum and Botrytis cinerea.</title>
        <authorList>
            <person name="Amselem J."/>
            <person name="Cuomo C.A."/>
            <person name="van Kan J.A."/>
            <person name="Viaud M."/>
            <person name="Benito E.P."/>
            <person name="Couloux A."/>
            <person name="Coutinho P.M."/>
            <person name="de Vries R.P."/>
            <person name="Dyer P.S."/>
            <person name="Fillinger S."/>
            <person name="Fournier E."/>
            <person name="Gout L."/>
            <person name="Hahn M."/>
            <person name="Kohn L."/>
            <person name="Lapalu N."/>
            <person name="Plummer K.M."/>
            <person name="Pradier J.M."/>
            <person name="Quevillon E."/>
            <person name="Sharon A."/>
            <person name="Simon A."/>
            <person name="ten Have A."/>
            <person name="Tudzynski B."/>
            <person name="Tudzynski P."/>
            <person name="Wincker P."/>
            <person name="Andrew M."/>
            <person name="Anthouard V."/>
            <person name="Beever R.E."/>
            <person name="Beffa R."/>
            <person name="Benoit I."/>
            <person name="Bouzid O."/>
            <person name="Brault B."/>
            <person name="Chen Z."/>
            <person name="Choquer M."/>
            <person name="Collemare J."/>
            <person name="Cotton P."/>
            <person name="Danchin E.G."/>
            <person name="Da Silva C."/>
            <person name="Gautier A."/>
            <person name="Giraud C."/>
            <person name="Giraud T."/>
            <person name="Gonzalez C."/>
            <person name="Grossetete S."/>
            <person name="Guldener U."/>
            <person name="Henrissat B."/>
            <person name="Howlett B.J."/>
            <person name="Kodira C."/>
            <person name="Kretschmer M."/>
            <person name="Lappartient A."/>
            <person name="Leroch M."/>
            <person name="Levis C."/>
            <person name="Mauceli E."/>
            <person name="Neuveglise C."/>
            <person name="Oeser B."/>
            <person name="Pearson M."/>
            <person name="Poulain J."/>
            <person name="Poussereau N."/>
            <person name="Quesneville H."/>
            <person name="Rascle C."/>
            <person name="Schumacher J."/>
            <person name="Segurens B."/>
            <person name="Sexton A."/>
            <person name="Silva E."/>
            <person name="Sirven C."/>
            <person name="Soanes D.M."/>
            <person name="Talbot N.J."/>
            <person name="Templeton M."/>
            <person name="Yandava C."/>
            <person name="Yarden O."/>
            <person name="Zeng Q."/>
            <person name="Rollins J.A."/>
            <person name="Lebrun M.H."/>
            <person name="Dickman M."/>
        </authorList>
    </citation>
    <scope>NUCLEOTIDE SEQUENCE [LARGE SCALE GENOMIC DNA]</scope>
    <source>
        <strain evidence="3">T4</strain>
    </source>
</reference>
<dbReference type="Proteomes" id="UP000008177">
    <property type="component" value="Unplaced contigs"/>
</dbReference>
<dbReference type="AlphaFoldDB" id="G2YS36"/>
<protein>
    <submittedName>
        <fullName evidence="2">Uncharacterized protein</fullName>
    </submittedName>
</protein>
<feature type="compositionally biased region" description="Low complexity" evidence="1">
    <location>
        <begin position="26"/>
        <end position="37"/>
    </location>
</feature>
<gene>
    <name evidence="2" type="ORF">BofuT4_uP124820.1</name>
</gene>
<name>G2YS36_BOTF4</name>
<dbReference type="InParanoid" id="G2YS36"/>